<dbReference type="VEuPathDB" id="FungiDB:TAPDE_002200"/>
<organism evidence="1 2">
    <name type="scientific">Taphrina deformans (strain PYCC 5710 / ATCC 11124 / CBS 356.35 / IMI 108563 / JCM 9778 / NBRC 8474)</name>
    <name type="common">Peach leaf curl fungus</name>
    <name type="synonym">Lalaria deformans</name>
    <dbReference type="NCBI Taxonomy" id="1097556"/>
    <lineage>
        <taxon>Eukaryota</taxon>
        <taxon>Fungi</taxon>
        <taxon>Dikarya</taxon>
        <taxon>Ascomycota</taxon>
        <taxon>Taphrinomycotina</taxon>
        <taxon>Taphrinomycetes</taxon>
        <taxon>Taphrinales</taxon>
        <taxon>Taphrinaceae</taxon>
        <taxon>Taphrina</taxon>
    </lineage>
</organism>
<dbReference type="AlphaFoldDB" id="R4XFR2"/>
<sequence length="249" mass="27743">MHEDSESYTVPATSSRSNLALPTLFVLRNHPQSLAVQLLLQKCQAQLQDTIRVTCTAPESNHVHPYMVLPQNETIDSATLMRWLNRGTDTQARGSKEGNRQGRDVDCIAFESLLIDLDETITLARYLDLESTRLLGPWHAHIVKPTSKESRLVGTGWEKQLRIFSDAIHALQTFIATGESSTRGGEVVSTSQWITLQVVAHVHVLTHDGNGLASKGKRQGELRRVVEGCPELMGKCAEMMQDCKDQILF</sequence>
<gene>
    <name evidence="1" type="ORF">TAPDE_002200</name>
</gene>
<comment type="caution">
    <text evidence="1">The sequence shown here is derived from an EMBL/GenBank/DDBJ whole genome shotgun (WGS) entry which is preliminary data.</text>
</comment>
<evidence type="ECO:0000313" key="1">
    <source>
        <dbReference type="EMBL" id="CCG82204.1"/>
    </source>
</evidence>
<reference evidence="1 2" key="1">
    <citation type="journal article" date="2013" name="MBio">
        <title>Genome sequencing of the plant pathogen Taphrina deformans, the causal agent of peach leaf curl.</title>
        <authorList>
            <person name="Cisse O.H."/>
            <person name="Almeida J.M.G.C.F."/>
            <person name="Fonseca A."/>
            <person name="Kumar A.A."/>
            <person name="Salojaervi J."/>
            <person name="Overmyer K."/>
            <person name="Hauser P.M."/>
            <person name="Pagni M."/>
        </authorList>
    </citation>
    <scope>NUCLEOTIDE SEQUENCE [LARGE SCALE GENOMIC DNA]</scope>
    <source>
        <strain evidence="2">PYCC 5710 / ATCC 11124 / CBS 356.35 / IMI 108563 / JCM 9778 / NBRC 8474</strain>
    </source>
</reference>
<proteinExistence type="predicted"/>
<evidence type="ECO:0000313" key="2">
    <source>
        <dbReference type="Proteomes" id="UP000013776"/>
    </source>
</evidence>
<protein>
    <submittedName>
        <fullName evidence="1">Uncharacterized protein</fullName>
    </submittedName>
</protein>
<dbReference type="EMBL" id="CAHR02000074">
    <property type="protein sequence ID" value="CCG82204.1"/>
    <property type="molecule type" value="Genomic_DNA"/>
</dbReference>
<keyword evidence="2" id="KW-1185">Reference proteome</keyword>
<dbReference type="Proteomes" id="UP000013776">
    <property type="component" value="Unassembled WGS sequence"/>
</dbReference>
<accession>R4XFR2</accession>
<name>R4XFR2_TAPDE</name>